<comment type="caution">
    <text evidence="1">The sequence shown here is derived from an EMBL/GenBank/DDBJ whole genome shotgun (WGS) entry which is preliminary data.</text>
</comment>
<keyword evidence="2" id="KW-1185">Reference proteome</keyword>
<accession>A0AC60QTN7</accession>
<name>A0AC60QTN7_IXOPE</name>
<organism evidence="1 2">
    <name type="scientific">Ixodes persulcatus</name>
    <name type="common">Taiga tick</name>
    <dbReference type="NCBI Taxonomy" id="34615"/>
    <lineage>
        <taxon>Eukaryota</taxon>
        <taxon>Metazoa</taxon>
        <taxon>Ecdysozoa</taxon>
        <taxon>Arthropoda</taxon>
        <taxon>Chelicerata</taxon>
        <taxon>Arachnida</taxon>
        <taxon>Acari</taxon>
        <taxon>Parasitiformes</taxon>
        <taxon>Ixodida</taxon>
        <taxon>Ixodoidea</taxon>
        <taxon>Ixodidae</taxon>
        <taxon>Ixodinae</taxon>
        <taxon>Ixodes</taxon>
    </lineage>
</organism>
<gene>
    <name evidence="1" type="ORF">HPB47_015375</name>
</gene>
<dbReference type="Proteomes" id="UP000805193">
    <property type="component" value="Unassembled WGS sequence"/>
</dbReference>
<evidence type="ECO:0000313" key="1">
    <source>
        <dbReference type="EMBL" id="KAG0443018.1"/>
    </source>
</evidence>
<evidence type="ECO:0000313" key="2">
    <source>
        <dbReference type="Proteomes" id="UP000805193"/>
    </source>
</evidence>
<feature type="non-terminal residue" evidence="1">
    <location>
        <position position="1"/>
    </location>
</feature>
<proteinExistence type="predicted"/>
<protein>
    <submittedName>
        <fullName evidence="1">Uncharacterized protein</fullName>
    </submittedName>
</protein>
<dbReference type="EMBL" id="JABSTQ010003951">
    <property type="protein sequence ID" value="KAG0443018.1"/>
    <property type="molecule type" value="Genomic_DNA"/>
</dbReference>
<sequence length="177" mass="18681">VDRMSFPCGCTQEGCANASGRTEFNPVRPPRPDRASTALDPRRLLYYNGGALPPGIASACQYSSEEDDEEDEEEEEDTSCSENSDYSTTEEEEGEPAARNGRPPPHRDYNGPELRVFVGCGDCATDGLIAAANQGDSGNAASEENGAEEEEGSSSTATTDSAFGEIIKASLGEVATL</sequence>
<reference evidence="1 2" key="1">
    <citation type="journal article" date="2020" name="Cell">
        <title>Large-Scale Comparative Analyses of Tick Genomes Elucidate Their Genetic Diversity and Vector Capacities.</title>
        <authorList>
            <consortium name="Tick Genome and Microbiome Consortium (TIGMIC)"/>
            <person name="Jia N."/>
            <person name="Wang J."/>
            <person name="Shi W."/>
            <person name="Du L."/>
            <person name="Sun Y."/>
            <person name="Zhan W."/>
            <person name="Jiang J.F."/>
            <person name="Wang Q."/>
            <person name="Zhang B."/>
            <person name="Ji P."/>
            <person name="Bell-Sakyi L."/>
            <person name="Cui X.M."/>
            <person name="Yuan T.T."/>
            <person name="Jiang B.G."/>
            <person name="Yang W.F."/>
            <person name="Lam T.T."/>
            <person name="Chang Q.C."/>
            <person name="Ding S.J."/>
            <person name="Wang X.J."/>
            <person name="Zhu J.G."/>
            <person name="Ruan X.D."/>
            <person name="Zhao L."/>
            <person name="Wei J.T."/>
            <person name="Ye R.Z."/>
            <person name="Que T.C."/>
            <person name="Du C.H."/>
            <person name="Zhou Y.H."/>
            <person name="Cheng J.X."/>
            <person name="Dai P.F."/>
            <person name="Guo W.B."/>
            <person name="Han X.H."/>
            <person name="Huang E.J."/>
            <person name="Li L.F."/>
            <person name="Wei W."/>
            <person name="Gao Y.C."/>
            <person name="Liu J.Z."/>
            <person name="Shao H.Z."/>
            <person name="Wang X."/>
            <person name="Wang C.C."/>
            <person name="Yang T.C."/>
            <person name="Huo Q.B."/>
            <person name="Li W."/>
            <person name="Chen H.Y."/>
            <person name="Chen S.E."/>
            <person name="Zhou L.G."/>
            <person name="Ni X.B."/>
            <person name="Tian J.H."/>
            <person name="Sheng Y."/>
            <person name="Liu T."/>
            <person name="Pan Y.S."/>
            <person name="Xia L.Y."/>
            <person name="Li J."/>
            <person name="Zhao F."/>
            <person name="Cao W.C."/>
        </authorList>
    </citation>
    <scope>NUCLEOTIDE SEQUENCE [LARGE SCALE GENOMIC DNA]</scope>
    <source>
        <strain evidence="1">Iper-2018</strain>
    </source>
</reference>